<feature type="domain" description="Xylanolytic transcriptional activator regulatory" evidence="4">
    <location>
        <begin position="192"/>
        <end position="267"/>
    </location>
</feature>
<keyword evidence="6" id="KW-1185">Reference proteome</keyword>
<name>A0ABR4LH76_9EURO</name>
<dbReference type="Pfam" id="PF04082">
    <property type="entry name" value="Fungal_trans"/>
    <property type="match status" value="1"/>
</dbReference>
<dbReference type="EMBL" id="JBFXLQ010000061">
    <property type="protein sequence ID" value="KAL2862783.1"/>
    <property type="molecule type" value="Genomic_DNA"/>
</dbReference>
<dbReference type="Proteomes" id="UP001610432">
    <property type="component" value="Unassembled WGS sequence"/>
</dbReference>
<dbReference type="InterPro" id="IPR051127">
    <property type="entry name" value="Fungal_SecMet_Regulators"/>
</dbReference>
<evidence type="ECO:0000313" key="6">
    <source>
        <dbReference type="Proteomes" id="UP001610432"/>
    </source>
</evidence>
<reference evidence="5 6" key="1">
    <citation type="submission" date="2024-07" db="EMBL/GenBank/DDBJ databases">
        <title>Section-level genome sequencing and comparative genomics of Aspergillus sections Usti and Cavernicolus.</title>
        <authorList>
            <consortium name="Lawrence Berkeley National Laboratory"/>
            <person name="Nybo J.L."/>
            <person name="Vesth T.C."/>
            <person name="Theobald S."/>
            <person name="Frisvad J.C."/>
            <person name="Larsen T.O."/>
            <person name="Kjaerboelling I."/>
            <person name="Rothschild-Mancinelli K."/>
            <person name="Lyhne E.K."/>
            <person name="Kogle M.E."/>
            <person name="Barry K."/>
            <person name="Clum A."/>
            <person name="Na H."/>
            <person name="Ledsgaard L."/>
            <person name="Lin J."/>
            <person name="Lipzen A."/>
            <person name="Kuo A."/>
            <person name="Riley R."/>
            <person name="Mondo S."/>
            <person name="Labutti K."/>
            <person name="Haridas S."/>
            <person name="Pangalinan J."/>
            <person name="Salamov A.A."/>
            <person name="Simmons B.A."/>
            <person name="Magnuson J.K."/>
            <person name="Chen J."/>
            <person name="Drula E."/>
            <person name="Henrissat B."/>
            <person name="Wiebenga A."/>
            <person name="Lubbers R.J."/>
            <person name="Gomes A.C."/>
            <person name="Macurrencykelacurrency M.R."/>
            <person name="Stajich J."/>
            <person name="Grigoriev I.V."/>
            <person name="Mortensen U.H."/>
            <person name="De Vries R.P."/>
            <person name="Baker S.E."/>
            <person name="Andersen M.R."/>
        </authorList>
    </citation>
    <scope>NUCLEOTIDE SEQUENCE [LARGE SCALE GENOMIC DNA]</scope>
    <source>
        <strain evidence="5 6">CBS 449.75</strain>
    </source>
</reference>
<dbReference type="CDD" id="cd12148">
    <property type="entry name" value="fungal_TF_MHR"/>
    <property type="match status" value="1"/>
</dbReference>
<organism evidence="5 6">
    <name type="scientific">Aspergillus lucknowensis</name>
    <dbReference type="NCBI Taxonomy" id="176173"/>
    <lineage>
        <taxon>Eukaryota</taxon>
        <taxon>Fungi</taxon>
        <taxon>Dikarya</taxon>
        <taxon>Ascomycota</taxon>
        <taxon>Pezizomycotina</taxon>
        <taxon>Eurotiomycetes</taxon>
        <taxon>Eurotiomycetidae</taxon>
        <taxon>Eurotiales</taxon>
        <taxon>Aspergillaceae</taxon>
        <taxon>Aspergillus</taxon>
        <taxon>Aspergillus subgen. Nidulantes</taxon>
    </lineage>
</organism>
<comment type="caution">
    <text evidence="5">The sequence shown here is derived from an EMBL/GenBank/DDBJ whole genome shotgun (WGS) entry which is preliminary data.</text>
</comment>
<sequence length="631" mass="69834">MVYSQWTTQQASLNVQRRVGVFVGSSAALGILQRARELVSRAIGSCPFVKEPEMNDILDDLAGARPNLCEQAGVPKPLKPDASESHRLIRWYLYATKGLLDLFDERELHRRATGWSEKSAENEGTLDAVYYLVCAIGAQACPRDMGTYAELLFRRGWALVAMESIENVDLYSTQSYALIAMYLIGANRWNAAFMSLGTAVRGAHALGLHRSGISVSFDRRDCEDYEQLWKVVRVLDLFLSLVLGRPLSTSTSVDQSGCAKYSASVDLCSICESVHHDAYDGRQVSGERQTQISEHFRRWAAEFRNGLSADRISPTVCLITDDARQQPNIGLYHLKQAYFVSIMVWTRSALFEMVSAAGQGIDSPEKTQPDRIASSTIGTCAVYADACVLSAIRCTDLLRGLLAADHLPKRLPFIVNSIFLSGLVLGVAFFGDLDNVYPIADYLQLAQKLLQLFSEHDTMADKYLTVIRNFHAACDVYMRKRHTYRLESFGPVIKDLFPPLPDKVDRYAGLEQPQTVLGFDPTDLGLPTPTAVNENTASLLTTHTAYWQDIMEGAGLFDPPTTSSANQESFDCSGLLSVGMGKDISVSLADPALFASLPMWDDHNFLPPTEATTFDCSEWLEDGLQSSTQVF</sequence>
<accession>A0ABR4LH76</accession>
<gene>
    <name evidence="5" type="ORF">BJX67DRAFT_385257</name>
</gene>
<dbReference type="InterPro" id="IPR007219">
    <property type="entry name" value="XnlR_reg_dom"/>
</dbReference>
<evidence type="ECO:0000256" key="3">
    <source>
        <dbReference type="ARBA" id="ARBA00023242"/>
    </source>
</evidence>
<dbReference type="PANTHER" id="PTHR47424">
    <property type="entry name" value="REGULATORY PROTEIN GAL4"/>
    <property type="match status" value="1"/>
</dbReference>
<evidence type="ECO:0000259" key="4">
    <source>
        <dbReference type="SMART" id="SM00906"/>
    </source>
</evidence>
<dbReference type="GeneID" id="98148889"/>
<protein>
    <recommendedName>
        <fullName evidence="4">Xylanolytic transcriptional activator regulatory domain-containing protein</fullName>
    </recommendedName>
</protein>
<dbReference type="PANTHER" id="PTHR47424:SF9">
    <property type="entry name" value="TAH-2"/>
    <property type="match status" value="1"/>
</dbReference>
<evidence type="ECO:0000256" key="1">
    <source>
        <dbReference type="ARBA" id="ARBA00023015"/>
    </source>
</evidence>
<keyword evidence="2" id="KW-0804">Transcription</keyword>
<dbReference type="RefSeq" id="XP_070881762.1">
    <property type="nucleotide sequence ID" value="XM_071033817.1"/>
</dbReference>
<proteinExistence type="predicted"/>
<evidence type="ECO:0000256" key="2">
    <source>
        <dbReference type="ARBA" id="ARBA00023163"/>
    </source>
</evidence>
<keyword evidence="1" id="KW-0805">Transcription regulation</keyword>
<dbReference type="SMART" id="SM00906">
    <property type="entry name" value="Fungal_trans"/>
    <property type="match status" value="1"/>
</dbReference>
<evidence type="ECO:0000313" key="5">
    <source>
        <dbReference type="EMBL" id="KAL2862783.1"/>
    </source>
</evidence>
<keyword evidence="3" id="KW-0539">Nucleus</keyword>